<name>A0A1H9FBM8_FLAFI</name>
<accession>A0A1H9FBM8</accession>
<sequence length="603" mass="67953">MTTTTKPLHTFHIPVMGLAYTIDSPIRVAKYGISSVISIIDDDLIEKMNAFYSTKFNLPYQEITQKIQDYRAERITSYLNLVDKIVKDKFENFKNELAESKLALENYIAMLPNKSEIKLGLQHLIDEGVAFKDNIKSFLENNLIAGEIDVNIMTKVDKDNFIKDEQLSTEFNDAHASLRGFANSSLTSSVVLSAGMNPRLYSYFENFDVFFPDFENKLNKKIILKVSDFRSAMIQGNFLAKKGLWVSEYRIESGLNCGGHAFATEGHLLGPILEEFKQKKDQLIQSAHELMVKALGQKGKHVPEHPLELKITVQGGVGTAAEHNFLLDYYQVDSVGWGSPFLLVPEATSVDKETRKLLAKAKEEDLYLSHISPLGIPFNTLKGTTNELLKLKRIQESNAGSSCPKKFLALSKEYGAKGICSASKKFQDLKLEELDSKKETLTVEMFENAKTKITEKSCLCVGLANASYLENDMKIKGQAQGVVICPGPNMAYFDQEVSLSKMVQHIYGNADVLTTTNRPNMFVKELTMYIDYLKNEIKGVSEEITAGQIKKWNAFKKNLGEGIDYYRTLFSTTISSENDKNQYLLTFYKEELLSVKIPEMEVV</sequence>
<reference evidence="2" key="1">
    <citation type="submission" date="2016-10" db="EMBL/GenBank/DDBJ databases">
        <authorList>
            <person name="Varghese N."/>
            <person name="Submissions S."/>
        </authorList>
    </citation>
    <scope>NUCLEOTIDE SEQUENCE [LARGE SCALE GENOMIC DNA]</scope>
    <source>
        <strain evidence="2">DSM 15719</strain>
    </source>
</reference>
<dbReference type="RefSeq" id="WP_074721396.1">
    <property type="nucleotide sequence ID" value="NZ_CBCRVS010000001.1"/>
</dbReference>
<dbReference type="Proteomes" id="UP000183658">
    <property type="component" value="Unassembled WGS sequence"/>
</dbReference>
<evidence type="ECO:0000313" key="1">
    <source>
        <dbReference type="EMBL" id="SEQ35265.1"/>
    </source>
</evidence>
<proteinExistence type="predicted"/>
<evidence type="ECO:0000313" key="2">
    <source>
        <dbReference type="Proteomes" id="UP000183658"/>
    </source>
</evidence>
<dbReference type="OrthoDB" id="9811599at2"/>
<dbReference type="AlphaFoldDB" id="A0A1H9FBM8"/>
<protein>
    <submittedName>
        <fullName evidence="1">Uncharacterized protein</fullName>
    </submittedName>
</protein>
<dbReference type="EMBL" id="FOFZ01000002">
    <property type="protein sequence ID" value="SEQ35265.1"/>
    <property type="molecule type" value="Genomic_DNA"/>
</dbReference>
<keyword evidence="2" id="KW-1185">Reference proteome</keyword>
<organism evidence="1 2">
    <name type="scientific">Flavobacterium frigoris</name>
    <dbReference type="NCBI Taxonomy" id="229204"/>
    <lineage>
        <taxon>Bacteria</taxon>
        <taxon>Pseudomonadati</taxon>
        <taxon>Bacteroidota</taxon>
        <taxon>Flavobacteriia</taxon>
        <taxon>Flavobacteriales</taxon>
        <taxon>Flavobacteriaceae</taxon>
        <taxon>Flavobacterium</taxon>
    </lineage>
</organism>
<gene>
    <name evidence="1" type="ORF">SAMN05444355_102140</name>
</gene>